<protein>
    <recommendedName>
        <fullName evidence="3">Tetratricopeptide repeat protein</fullName>
    </recommendedName>
</protein>
<organism evidence="1 2">
    <name type="scientific">Mesoterricola sediminis</name>
    <dbReference type="NCBI Taxonomy" id="2927980"/>
    <lineage>
        <taxon>Bacteria</taxon>
        <taxon>Pseudomonadati</taxon>
        <taxon>Acidobacteriota</taxon>
        <taxon>Holophagae</taxon>
        <taxon>Holophagales</taxon>
        <taxon>Holophagaceae</taxon>
        <taxon>Mesoterricola</taxon>
    </lineage>
</organism>
<proteinExistence type="predicted"/>
<gene>
    <name evidence="1" type="ORF">METESE_29390</name>
</gene>
<dbReference type="SUPFAM" id="SSF48452">
    <property type="entry name" value="TPR-like"/>
    <property type="match status" value="1"/>
</dbReference>
<keyword evidence="2" id="KW-1185">Reference proteome</keyword>
<dbReference type="KEGG" id="msea:METESE_29390"/>
<evidence type="ECO:0000313" key="2">
    <source>
        <dbReference type="Proteomes" id="UP001228113"/>
    </source>
</evidence>
<dbReference type="Proteomes" id="UP001228113">
    <property type="component" value="Chromosome"/>
</dbReference>
<evidence type="ECO:0008006" key="3">
    <source>
        <dbReference type="Google" id="ProtNLM"/>
    </source>
</evidence>
<evidence type="ECO:0000313" key="1">
    <source>
        <dbReference type="EMBL" id="BDU77981.1"/>
    </source>
</evidence>
<accession>A0AA48GRL8</accession>
<dbReference type="AlphaFoldDB" id="A0AA48GRL8"/>
<sequence length="489" mass="54668">MVSAPRGTSNSLSVRFYCLTPAGLPLRLTLSGMALIHLEPCPVVVTAFAGHSIRFAELVLRMVDRKPDSVERAGYSLIRFDAKGRPDMDRYRRQSEASIRAHQEAFFDDQGGPGNIVDMRDRFTAMGGRWTPSLQESMLLEQAALGRTKAKTLRFDDETFDLEGGHQAPDPVAEKRGTRIFDELPFPVLCDVRLRKLHQRQPKATPAEVPLGCPVDLVVLATKTTGATCRLQGHEGVLVLRDDPTKDLIPGRVITVKPERVWSYQGSTYLRGEKVANRLDAAALGLVPLALKAWGLWDPKDCYWGEEDQPLEAWARPIVARGPRPSFEFEACLPGTDPEDWESDPIQVAIGDWNSGRKAQAIRVLEALCRADLRCLDAHAHLGAFHFERHPERALMHYQVGVAIGRLSLGSKFDGVLAWGCLGNRPYLRCLHGVGLCMWRLGCFDDAETVFDRLLWLNPSDNQGARFILPEVRARRDWKDFADAEKAEL</sequence>
<dbReference type="InterPro" id="IPR011990">
    <property type="entry name" value="TPR-like_helical_dom_sf"/>
</dbReference>
<name>A0AA48GRL8_9BACT</name>
<dbReference type="EMBL" id="AP027081">
    <property type="protein sequence ID" value="BDU77981.1"/>
    <property type="molecule type" value="Genomic_DNA"/>
</dbReference>
<reference evidence="1" key="1">
    <citation type="journal article" date="2023" name="Int. J. Syst. Evol. Microbiol.">
        <title>Mesoterricola silvestris gen. nov., sp. nov., Mesoterricola sediminis sp. nov., Geothrix oryzae sp. nov., Geothrix edaphica sp. nov., Geothrix rubra sp. nov., and Geothrix limicola sp. nov., six novel members of Acidobacteriota isolated from soils.</title>
        <authorList>
            <person name="Itoh H."/>
            <person name="Sugisawa Y."/>
            <person name="Mise K."/>
            <person name="Xu Z."/>
            <person name="Kuniyasu M."/>
            <person name="Ushijima N."/>
            <person name="Kawano K."/>
            <person name="Kobayashi E."/>
            <person name="Shiratori Y."/>
            <person name="Masuda Y."/>
            <person name="Senoo K."/>
        </authorList>
    </citation>
    <scope>NUCLEOTIDE SEQUENCE</scope>
    <source>
        <strain evidence="1">W786</strain>
    </source>
</reference>